<name>A0A6J7FEI4_9ZZZZ</name>
<dbReference type="InterPro" id="IPR015421">
    <property type="entry name" value="PyrdxlP-dep_Trfase_major"/>
</dbReference>
<gene>
    <name evidence="4" type="ORF">UFOPK3376_02932</name>
</gene>
<dbReference type="InterPro" id="IPR015422">
    <property type="entry name" value="PyrdxlP-dep_Trfase_small"/>
</dbReference>
<sequence length="460" mass="48888">MSTEWVDIHLVGDELEVPCVDGVHRRYLSLDGAASTSALPAVAARVQEFLPWYSSVHRGAGYKSQVATREYEHAREAIMRFAGRGPDDVAIICRNTTEAINHLAYRLGLAHDDVVVTTVVEHHANLLPWARLATCRYVECGVDGTFTVADVCAALDQLPRPQLLAITGASNVSGWLPPIDEIIAAAHERGIRVALDAAQLAPHRPIPASADFVSFSGHKMYAPFGAGVLIGPRSAFEEGDPFLAGGGAVDLVDLDEVVWTAPPEREEAGSPNVIGAVALGVAAEELSRIGWSAIIAHEAELSHRLRSGLRSIPGVTVLGPGDTTPTLAAAAFTVEGMPHALVASRLSAEFAIGVRHGCFCAHPYLTRLLGLSPDDVAQFRADVLRGDRRTMPGAVRASACINTSAQDIDRLLAAVRAIVSGAPSPIEYRQDPLSGDYQPVGPGTEWWTDPAATHPGCSRS</sequence>
<dbReference type="SUPFAM" id="SSF53383">
    <property type="entry name" value="PLP-dependent transferases"/>
    <property type="match status" value="1"/>
</dbReference>
<reference evidence="4" key="1">
    <citation type="submission" date="2020-05" db="EMBL/GenBank/DDBJ databases">
        <authorList>
            <person name="Chiriac C."/>
            <person name="Salcher M."/>
            <person name="Ghai R."/>
            <person name="Kavagutti S V."/>
        </authorList>
    </citation>
    <scope>NUCLEOTIDE SEQUENCE</scope>
</reference>
<proteinExistence type="predicted"/>
<keyword evidence="1" id="KW-0663">Pyridoxal phosphate</keyword>
<evidence type="ECO:0000313" key="4">
    <source>
        <dbReference type="EMBL" id="CAB4892238.1"/>
    </source>
</evidence>
<dbReference type="AlphaFoldDB" id="A0A6J7FEI4"/>
<dbReference type="PANTHER" id="PTHR43586">
    <property type="entry name" value="CYSTEINE DESULFURASE"/>
    <property type="match status" value="1"/>
</dbReference>
<dbReference type="Pfam" id="PF00266">
    <property type="entry name" value="Aminotran_5"/>
    <property type="match status" value="1"/>
</dbReference>
<organism evidence="4">
    <name type="scientific">freshwater metagenome</name>
    <dbReference type="NCBI Taxonomy" id="449393"/>
    <lineage>
        <taxon>unclassified sequences</taxon>
        <taxon>metagenomes</taxon>
        <taxon>ecological metagenomes</taxon>
    </lineage>
</organism>
<dbReference type="EMBL" id="CAFBLP010000117">
    <property type="protein sequence ID" value="CAB4892238.1"/>
    <property type="molecule type" value="Genomic_DNA"/>
</dbReference>
<evidence type="ECO:0000256" key="2">
    <source>
        <dbReference type="SAM" id="MobiDB-lite"/>
    </source>
</evidence>
<accession>A0A6J7FEI4</accession>
<dbReference type="InterPro" id="IPR015424">
    <property type="entry name" value="PyrdxlP-dep_Trfase"/>
</dbReference>
<feature type="domain" description="Aminotransferase class V" evidence="3">
    <location>
        <begin position="30"/>
        <end position="411"/>
    </location>
</feature>
<dbReference type="PANTHER" id="PTHR43586:SF8">
    <property type="entry name" value="CYSTEINE DESULFURASE 1, CHLOROPLASTIC"/>
    <property type="match status" value="1"/>
</dbReference>
<evidence type="ECO:0000259" key="3">
    <source>
        <dbReference type="Pfam" id="PF00266"/>
    </source>
</evidence>
<evidence type="ECO:0000256" key="1">
    <source>
        <dbReference type="ARBA" id="ARBA00022898"/>
    </source>
</evidence>
<dbReference type="Gene3D" id="3.40.640.10">
    <property type="entry name" value="Type I PLP-dependent aspartate aminotransferase-like (Major domain)"/>
    <property type="match status" value="1"/>
</dbReference>
<dbReference type="Gene3D" id="3.90.1150.10">
    <property type="entry name" value="Aspartate Aminotransferase, domain 1"/>
    <property type="match status" value="1"/>
</dbReference>
<dbReference type="InterPro" id="IPR000192">
    <property type="entry name" value="Aminotrans_V_dom"/>
</dbReference>
<feature type="region of interest" description="Disordered" evidence="2">
    <location>
        <begin position="439"/>
        <end position="460"/>
    </location>
</feature>
<protein>
    <submittedName>
        <fullName evidence="4">Unannotated protein</fullName>
    </submittedName>
</protein>